<evidence type="ECO:0000313" key="2">
    <source>
        <dbReference type="Proteomes" id="UP000255286"/>
    </source>
</evidence>
<comment type="caution">
    <text evidence="1">The sequence shown here is derived from an EMBL/GenBank/DDBJ whole genome shotgun (WGS) entry which is preliminary data.</text>
</comment>
<evidence type="ECO:0000313" key="1">
    <source>
        <dbReference type="EMBL" id="SUX81444.1"/>
    </source>
</evidence>
<gene>
    <name evidence="1" type="ORF">NCTC8782_04070</name>
</gene>
<organism evidence="1 2">
    <name type="scientific">Citrobacter youngae</name>
    <dbReference type="NCBI Taxonomy" id="133448"/>
    <lineage>
        <taxon>Bacteria</taxon>
        <taxon>Pseudomonadati</taxon>
        <taxon>Pseudomonadota</taxon>
        <taxon>Gammaproteobacteria</taxon>
        <taxon>Enterobacterales</taxon>
        <taxon>Enterobacteriaceae</taxon>
        <taxon>Citrobacter</taxon>
        <taxon>Citrobacter freundii complex</taxon>
    </lineage>
</organism>
<protein>
    <submittedName>
        <fullName evidence="1">Uncharacterized protein</fullName>
    </submittedName>
</protein>
<dbReference type="Proteomes" id="UP000255286">
    <property type="component" value="Unassembled WGS sequence"/>
</dbReference>
<proteinExistence type="predicted"/>
<dbReference type="EMBL" id="UIGT01000001">
    <property type="protein sequence ID" value="SUX81444.1"/>
    <property type="molecule type" value="Genomic_DNA"/>
</dbReference>
<dbReference type="AlphaFoldDB" id="A0A9Q8E9E5"/>
<name>A0A9Q8E9E5_9ENTR</name>
<accession>A0A9Q8E9E5</accession>
<sequence length="33" mass="3629">MLTMLLFIIQHDNVAQGLALSLNDAQESENGKN</sequence>
<reference evidence="1 2" key="1">
    <citation type="submission" date="2018-06" db="EMBL/GenBank/DDBJ databases">
        <authorList>
            <consortium name="Pathogen Informatics"/>
            <person name="Doyle S."/>
        </authorList>
    </citation>
    <scope>NUCLEOTIDE SEQUENCE [LARGE SCALE GENOMIC DNA]</scope>
    <source>
        <strain evidence="1 2">NCTC8782</strain>
    </source>
</reference>